<name>A0ABR5SPH9_9BACL</name>
<keyword evidence="3" id="KW-1185">Reference proteome</keyword>
<protein>
    <submittedName>
        <fullName evidence="2">Uncharacterized protein</fullName>
    </submittedName>
</protein>
<dbReference type="Proteomes" id="UP000070252">
    <property type="component" value="Unassembled WGS sequence"/>
</dbReference>
<keyword evidence="1" id="KW-1133">Transmembrane helix</keyword>
<accession>A0ABR5SPH9</accession>
<dbReference type="RefSeq" id="WP_062525803.1">
    <property type="nucleotide sequence ID" value="NZ_CP048429.1"/>
</dbReference>
<evidence type="ECO:0000313" key="2">
    <source>
        <dbReference type="EMBL" id="KWX71849.1"/>
    </source>
</evidence>
<feature type="transmembrane region" description="Helical" evidence="1">
    <location>
        <begin position="37"/>
        <end position="56"/>
    </location>
</feature>
<dbReference type="EMBL" id="LIPY01000121">
    <property type="protein sequence ID" value="KWX71849.1"/>
    <property type="molecule type" value="Genomic_DNA"/>
</dbReference>
<evidence type="ECO:0000313" key="3">
    <source>
        <dbReference type="Proteomes" id="UP000070252"/>
    </source>
</evidence>
<organism evidence="2 3">
    <name type="scientific">Paenibacillus jilunlii</name>
    <dbReference type="NCBI Taxonomy" id="682956"/>
    <lineage>
        <taxon>Bacteria</taxon>
        <taxon>Bacillati</taxon>
        <taxon>Bacillota</taxon>
        <taxon>Bacilli</taxon>
        <taxon>Bacillales</taxon>
        <taxon>Paenibacillaceae</taxon>
        <taxon>Paenibacillus</taxon>
    </lineage>
</organism>
<comment type="caution">
    <text evidence="2">The sequence shown here is derived from an EMBL/GenBank/DDBJ whole genome shotgun (WGS) entry which is preliminary data.</text>
</comment>
<gene>
    <name evidence="2" type="ORF">AML91_22090</name>
</gene>
<keyword evidence="1" id="KW-0472">Membrane</keyword>
<sequence>MKNKKTDPAMLVTIMTYSGGGLGQTSDVHSLIHGMNVASMVTAGSAVIALILAFFIKRKEAPIESLTNSIPVK</sequence>
<evidence type="ECO:0000256" key="1">
    <source>
        <dbReference type="SAM" id="Phobius"/>
    </source>
</evidence>
<keyword evidence="1" id="KW-0812">Transmembrane</keyword>
<proteinExistence type="predicted"/>
<reference evidence="2 3" key="1">
    <citation type="submission" date="2015-08" db="EMBL/GenBank/DDBJ databases">
        <title>Genome of Paenibacillus jilunlii.</title>
        <authorList>
            <person name="Sant'Anna F.H."/>
            <person name="Ambrosini A."/>
            <person name="Souza R."/>
            <person name="Bach E."/>
            <person name="Fernandes G."/>
            <person name="Balsanelli E."/>
            <person name="Baura V.A."/>
            <person name="Pedrosa F.O."/>
            <person name="Souza E.M."/>
            <person name="Passaglia L."/>
        </authorList>
    </citation>
    <scope>NUCLEOTIDE SEQUENCE [LARGE SCALE GENOMIC DNA]</scope>
    <source>
        <strain evidence="2 3">DSM 23019</strain>
    </source>
</reference>